<dbReference type="EMBL" id="LWQU01000196">
    <property type="protein sequence ID" value="OAN44480.1"/>
    <property type="molecule type" value="Genomic_DNA"/>
</dbReference>
<keyword evidence="2" id="KW-0472">Membrane</keyword>
<gene>
    <name evidence="3" type="ORF">A6A05_04760</name>
</gene>
<feature type="compositionally biased region" description="Pro residues" evidence="1">
    <location>
        <begin position="58"/>
        <end position="68"/>
    </location>
</feature>
<comment type="caution">
    <text evidence="3">The sequence shown here is derived from an EMBL/GenBank/DDBJ whole genome shotgun (WGS) entry which is preliminary data.</text>
</comment>
<accession>A0A178M6U9</accession>
<dbReference type="RefSeq" id="WP_068504502.1">
    <property type="nucleotide sequence ID" value="NZ_LWQU01000196.1"/>
</dbReference>
<protein>
    <submittedName>
        <fullName evidence="3">Uncharacterized protein</fullName>
    </submittedName>
</protein>
<keyword evidence="2" id="KW-1133">Transmembrane helix</keyword>
<feature type="region of interest" description="Disordered" evidence="1">
    <location>
        <begin position="51"/>
        <end position="82"/>
    </location>
</feature>
<name>A0A178M6U9_9PROT</name>
<reference evidence="3 4" key="1">
    <citation type="submission" date="2016-04" db="EMBL/GenBank/DDBJ databases">
        <title>Draft genome sequence of freshwater magnetotactic bacteria Magnetospirillum marisnigri SP-1 and Magnetospirillum moscoviense BB-1.</title>
        <authorList>
            <person name="Koziaeva V."/>
            <person name="Dziuba M.V."/>
            <person name="Ivanov T.M."/>
            <person name="Kuznetsov B."/>
            <person name="Grouzdev D.S."/>
        </authorList>
    </citation>
    <scope>NUCLEOTIDE SEQUENCE [LARGE SCALE GENOMIC DNA]</scope>
    <source>
        <strain evidence="3 4">BB-1</strain>
    </source>
</reference>
<sequence>MLAAPVLDLPAPSARRRFKAAPLVLSALVHLALAIAWLGFPIPQIKDPEPPSVAVELVPPPAQKPAPPADQGGAKPQPEKDGRAIPQLEQGELAQRSSPAPAKETTAPSAVVATPAEKLAAVKKPAPVTQNERDFVLSQVVRQWKPPKELAAYDRADMRVAVTVRADGYFAEIYDSRRPWNPDEVFDGYSQLHPQSIQRRTIDALYRAIRQAQPLKLPDALRAKAPFAVRLDFRFKDAR</sequence>
<organism evidence="3 4">
    <name type="scientific">Magnetospirillum moscoviense</name>
    <dbReference type="NCBI Taxonomy" id="1437059"/>
    <lineage>
        <taxon>Bacteria</taxon>
        <taxon>Pseudomonadati</taxon>
        <taxon>Pseudomonadota</taxon>
        <taxon>Alphaproteobacteria</taxon>
        <taxon>Rhodospirillales</taxon>
        <taxon>Rhodospirillaceae</taxon>
        <taxon>Magnetospirillum</taxon>
    </lineage>
</organism>
<evidence type="ECO:0000313" key="3">
    <source>
        <dbReference type="EMBL" id="OAN44480.1"/>
    </source>
</evidence>
<dbReference type="OrthoDB" id="7365876at2"/>
<evidence type="ECO:0000256" key="2">
    <source>
        <dbReference type="SAM" id="Phobius"/>
    </source>
</evidence>
<proteinExistence type="predicted"/>
<dbReference type="STRING" id="1437059.A6A05_04760"/>
<keyword evidence="4" id="KW-1185">Reference proteome</keyword>
<evidence type="ECO:0000256" key="1">
    <source>
        <dbReference type="SAM" id="MobiDB-lite"/>
    </source>
</evidence>
<feature type="region of interest" description="Disordered" evidence="1">
    <location>
        <begin position="92"/>
        <end position="111"/>
    </location>
</feature>
<feature type="transmembrane region" description="Helical" evidence="2">
    <location>
        <begin position="20"/>
        <end position="40"/>
    </location>
</feature>
<keyword evidence="2" id="KW-0812">Transmembrane</keyword>
<dbReference type="Proteomes" id="UP000078543">
    <property type="component" value="Unassembled WGS sequence"/>
</dbReference>
<dbReference type="AlphaFoldDB" id="A0A178M6U9"/>
<evidence type="ECO:0000313" key="4">
    <source>
        <dbReference type="Proteomes" id="UP000078543"/>
    </source>
</evidence>